<proteinExistence type="predicted"/>
<reference evidence="3 4" key="1">
    <citation type="journal article" date="2018" name="Nat. Biotechnol.">
        <title>A standardized bacterial taxonomy based on genome phylogeny substantially revises the tree of life.</title>
        <authorList>
            <person name="Parks D.H."/>
            <person name="Chuvochina M."/>
            <person name="Waite D.W."/>
            <person name="Rinke C."/>
            <person name="Skarshewski A."/>
            <person name="Chaumeil P.A."/>
            <person name="Hugenholtz P."/>
        </authorList>
    </citation>
    <scope>NUCLEOTIDE SEQUENCE [LARGE SCALE GENOMIC DNA]</scope>
    <source>
        <strain evidence="3">UBA8739</strain>
    </source>
</reference>
<dbReference type="InterPro" id="IPR036388">
    <property type="entry name" value="WH-like_DNA-bd_sf"/>
</dbReference>
<feature type="region of interest" description="Disordered" evidence="2">
    <location>
        <begin position="1"/>
        <end position="23"/>
    </location>
</feature>
<dbReference type="GO" id="GO:0003677">
    <property type="term" value="F:DNA binding"/>
    <property type="evidence" value="ECO:0007669"/>
    <property type="project" value="UniProtKB-KW"/>
</dbReference>
<evidence type="ECO:0000256" key="1">
    <source>
        <dbReference type="ARBA" id="ARBA00023125"/>
    </source>
</evidence>
<evidence type="ECO:0000313" key="4">
    <source>
        <dbReference type="Proteomes" id="UP000257706"/>
    </source>
</evidence>
<dbReference type="Pfam" id="PF02082">
    <property type="entry name" value="Rrf2"/>
    <property type="match status" value="1"/>
</dbReference>
<dbReference type="SUPFAM" id="SSF46785">
    <property type="entry name" value="Winged helix' DNA-binding domain"/>
    <property type="match status" value="1"/>
</dbReference>
<dbReference type="Gene3D" id="1.10.10.10">
    <property type="entry name" value="Winged helix-like DNA-binding domain superfamily/Winged helix DNA-binding domain"/>
    <property type="match status" value="1"/>
</dbReference>
<dbReference type="PROSITE" id="PS01332">
    <property type="entry name" value="HTH_RRF2_1"/>
    <property type="match status" value="1"/>
</dbReference>
<comment type="caution">
    <text evidence="3">The sequence shown here is derived from an EMBL/GenBank/DDBJ whole genome shotgun (WGS) entry which is preliminary data.</text>
</comment>
<dbReference type="InterPro" id="IPR000944">
    <property type="entry name" value="Tscrpt_reg_Rrf2"/>
</dbReference>
<protein>
    <submittedName>
        <fullName evidence="3">Rrf2 family transcriptional regulator</fullName>
    </submittedName>
</protein>
<evidence type="ECO:0000313" key="3">
    <source>
        <dbReference type="EMBL" id="HAE47036.1"/>
    </source>
</evidence>
<dbReference type="NCBIfam" id="TIGR00738">
    <property type="entry name" value="rrf2_super"/>
    <property type="match status" value="1"/>
</dbReference>
<accession>A0A3B9IH34</accession>
<sequence length="173" mass="18093">MPDSFDSAAIETADPDCSGTADLPRRARPAAREAAGGSGVVRVGARAHYAVVAMVELARRRCATPTCISDIATCADIPPAYLEQLFRKLRRRGLVRSARGAAGGYCLTRAPEAISVADVVAAVEGGDGRLRGVEGRFGCGVVALWQAVDAGVRDRLARVSIADLAAAHRDDHP</sequence>
<dbReference type="PANTHER" id="PTHR33221:SF5">
    <property type="entry name" value="HTH-TYPE TRANSCRIPTIONAL REGULATOR ISCR"/>
    <property type="match status" value="1"/>
</dbReference>
<organism evidence="3 4">
    <name type="scientific">Tistrella mobilis</name>
    <dbReference type="NCBI Taxonomy" id="171437"/>
    <lineage>
        <taxon>Bacteria</taxon>
        <taxon>Pseudomonadati</taxon>
        <taxon>Pseudomonadota</taxon>
        <taxon>Alphaproteobacteria</taxon>
        <taxon>Geminicoccales</taxon>
        <taxon>Geminicoccaceae</taxon>
        <taxon>Tistrella</taxon>
    </lineage>
</organism>
<dbReference type="Proteomes" id="UP000257706">
    <property type="component" value="Unassembled WGS sequence"/>
</dbReference>
<dbReference type="PANTHER" id="PTHR33221">
    <property type="entry name" value="WINGED HELIX-TURN-HELIX TRANSCRIPTIONAL REGULATOR, RRF2 FAMILY"/>
    <property type="match status" value="1"/>
</dbReference>
<evidence type="ECO:0000256" key="2">
    <source>
        <dbReference type="SAM" id="MobiDB-lite"/>
    </source>
</evidence>
<dbReference type="PROSITE" id="PS51197">
    <property type="entry name" value="HTH_RRF2_2"/>
    <property type="match status" value="1"/>
</dbReference>
<dbReference type="GO" id="GO:0005829">
    <property type="term" value="C:cytosol"/>
    <property type="evidence" value="ECO:0007669"/>
    <property type="project" value="TreeGrafter"/>
</dbReference>
<dbReference type="GO" id="GO:0003700">
    <property type="term" value="F:DNA-binding transcription factor activity"/>
    <property type="evidence" value="ECO:0007669"/>
    <property type="project" value="TreeGrafter"/>
</dbReference>
<dbReference type="InterPro" id="IPR030489">
    <property type="entry name" value="TR_Rrf2-type_CS"/>
</dbReference>
<dbReference type="InterPro" id="IPR036390">
    <property type="entry name" value="WH_DNA-bd_sf"/>
</dbReference>
<gene>
    <name evidence="3" type="ORF">DCK97_06415</name>
</gene>
<dbReference type="EMBL" id="DMAI01000104">
    <property type="protein sequence ID" value="HAE47036.1"/>
    <property type="molecule type" value="Genomic_DNA"/>
</dbReference>
<name>A0A3B9IH34_9PROT</name>
<keyword evidence="1" id="KW-0238">DNA-binding</keyword>
<dbReference type="AlphaFoldDB" id="A0A3B9IH34"/>